<evidence type="ECO:0000313" key="6">
    <source>
        <dbReference type="Proteomes" id="UP001345963"/>
    </source>
</evidence>
<dbReference type="InterPro" id="IPR016035">
    <property type="entry name" value="Acyl_Trfase/lysoPLipase"/>
</dbReference>
<feature type="non-terminal residue" evidence="5">
    <location>
        <position position="1"/>
    </location>
</feature>
<dbReference type="InterPro" id="IPR002641">
    <property type="entry name" value="PNPLA_dom"/>
</dbReference>
<keyword evidence="3" id="KW-0472">Membrane</keyword>
<reference evidence="5 6" key="1">
    <citation type="submission" date="2021-07" db="EMBL/GenBank/DDBJ databases">
        <authorList>
            <person name="Palmer J.M."/>
        </authorList>
    </citation>
    <scope>NUCLEOTIDE SEQUENCE [LARGE SCALE GENOMIC DNA]</scope>
    <source>
        <strain evidence="5 6">AT_MEX2019</strain>
        <tissue evidence="5">Muscle</tissue>
    </source>
</reference>
<dbReference type="PROSITE" id="PS51635">
    <property type="entry name" value="PNPLA"/>
    <property type="match status" value="1"/>
</dbReference>
<evidence type="ECO:0000256" key="1">
    <source>
        <dbReference type="ARBA" id="ARBA00023098"/>
    </source>
</evidence>
<dbReference type="PANTHER" id="PTHR12406:SF46">
    <property type="entry name" value="PATATIN-LIKE PHOSPHOLIPASE DOMAIN-CONTAINING PROTEIN 2"/>
    <property type="match status" value="1"/>
</dbReference>
<keyword evidence="6" id="KW-1185">Reference proteome</keyword>
<feature type="domain" description="PNPLA" evidence="4">
    <location>
        <begin position="1"/>
        <end position="39"/>
    </location>
</feature>
<accession>A0ABU7CEB7</accession>
<dbReference type="EMBL" id="JAHUTI010089884">
    <property type="protein sequence ID" value="MED6261312.1"/>
    <property type="molecule type" value="Genomic_DNA"/>
</dbReference>
<proteinExistence type="predicted"/>
<comment type="caution">
    <text evidence="5">The sequence shown here is derived from an EMBL/GenBank/DDBJ whole genome shotgun (WGS) entry which is preliminary data.</text>
</comment>
<dbReference type="SUPFAM" id="SSF52151">
    <property type="entry name" value="FabD/lysophospholipase-like"/>
    <property type="match status" value="1"/>
</dbReference>
<dbReference type="InterPro" id="IPR033562">
    <property type="entry name" value="PLPL"/>
</dbReference>
<evidence type="ECO:0000313" key="5">
    <source>
        <dbReference type="EMBL" id="MED6261312.1"/>
    </source>
</evidence>
<evidence type="ECO:0000259" key="4">
    <source>
        <dbReference type="PROSITE" id="PS51635"/>
    </source>
</evidence>
<evidence type="ECO:0000256" key="2">
    <source>
        <dbReference type="PROSITE-ProRule" id="PRU01161"/>
    </source>
</evidence>
<keyword evidence="3" id="KW-0812">Transmembrane</keyword>
<dbReference type="Proteomes" id="UP001345963">
    <property type="component" value="Unassembled WGS sequence"/>
</dbReference>
<keyword evidence="3" id="KW-1133">Transmembrane helix</keyword>
<feature type="short sequence motif" description="DGA/G" evidence="2">
    <location>
        <begin position="26"/>
        <end position="28"/>
    </location>
</feature>
<dbReference type="Gene3D" id="3.40.1090.10">
    <property type="entry name" value="Cytosolic phospholipase A2 catalytic domain"/>
    <property type="match status" value="1"/>
</dbReference>
<sequence length="286" mass="31805">ALLCSCFVPGYCGFLPPTFKGVHYIDGGLSGFQPLQSEACSRTLTVCPFSGEADICPVDPPCMMELVATGTILKFNMANSLRILNGLYPVTLETVEQAFHAGYKDAINFLQSNDVALAMVGHSVLQGSSNCNPANPKIDLNTSKLEEQEMKGGEQTNMKMSLEDHRPMQMFNSTVEEPTVDPLYHFDLMKKVLMGNVTTYLSMFGLPVRILSKLLLSLVGSFYATLQSEQRLKLLFKEIPEVLVWSWYFMKHAGLFFLSIVVCSLKKPIEDRLMQIILPLSWAKAA</sequence>
<name>A0ABU7CEB7_9TELE</name>
<evidence type="ECO:0000256" key="3">
    <source>
        <dbReference type="SAM" id="Phobius"/>
    </source>
</evidence>
<feature type="transmembrane region" description="Helical" evidence="3">
    <location>
        <begin position="244"/>
        <end position="265"/>
    </location>
</feature>
<keyword evidence="1" id="KW-0443">Lipid metabolism</keyword>
<dbReference type="PANTHER" id="PTHR12406">
    <property type="entry name" value="CALCIUM-INDEPENDENT PHOSPHOLIPASE A2 IPLA2 -RELATED"/>
    <property type="match status" value="1"/>
</dbReference>
<gene>
    <name evidence="5" type="ORF">ATANTOWER_003489</name>
</gene>
<protein>
    <recommendedName>
        <fullName evidence="4">PNPLA domain-containing protein</fullName>
    </recommendedName>
</protein>
<comment type="caution">
    <text evidence="2">Lacks conserved residue(s) required for the propagation of feature annotation.</text>
</comment>
<organism evidence="5 6">
    <name type="scientific">Ataeniobius toweri</name>
    <dbReference type="NCBI Taxonomy" id="208326"/>
    <lineage>
        <taxon>Eukaryota</taxon>
        <taxon>Metazoa</taxon>
        <taxon>Chordata</taxon>
        <taxon>Craniata</taxon>
        <taxon>Vertebrata</taxon>
        <taxon>Euteleostomi</taxon>
        <taxon>Actinopterygii</taxon>
        <taxon>Neopterygii</taxon>
        <taxon>Teleostei</taxon>
        <taxon>Neoteleostei</taxon>
        <taxon>Acanthomorphata</taxon>
        <taxon>Ovalentaria</taxon>
        <taxon>Atherinomorphae</taxon>
        <taxon>Cyprinodontiformes</taxon>
        <taxon>Goodeidae</taxon>
        <taxon>Ataeniobius</taxon>
    </lineage>
</organism>